<dbReference type="EMBL" id="VSSQ01065565">
    <property type="protein sequence ID" value="MPN18271.1"/>
    <property type="molecule type" value="Genomic_DNA"/>
</dbReference>
<proteinExistence type="inferred from homology"/>
<evidence type="ECO:0000256" key="4">
    <source>
        <dbReference type="ARBA" id="ARBA00032089"/>
    </source>
</evidence>
<dbReference type="GO" id="GO:0008360">
    <property type="term" value="P:regulation of cell shape"/>
    <property type="evidence" value="ECO:0007669"/>
    <property type="project" value="UniProtKB-KW"/>
</dbReference>
<evidence type="ECO:0000256" key="2">
    <source>
        <dbReference type="ARBA" id="ARBA00013855"/>
    </source>
</evidence>
<organism evidence="6">
    <name type="scientific">bioreactor metagenome</name>
    <dbReference type="NCBI Taxonomy" id="1076179"/>
    <lineage>
        <taxon>unclassified sequences</taxon>
        <taxon>metagenomes</taxon>
        <taxon>ecological metagenomes</taxon>
    </lineage>
</organism>
<name>A0A645FUU0_9ZZZZ</name>
<feature type="domain" description="Rod shape-determining protein MreC beta-barrel core" evidence="5">
    <location>
        <begin position="33"/>
        <end position="182"/>
    </location>
</feature>
<accession>A0A645FUU0</accession>
<dbReference type="Gene3D" id="2.40.10.340">
    <property type="entry name" value="Rod shape-determining protein MreC, domain 1"/>
    <property type="match status" value="1"/>
</dbReference>
<gene>
    <name evidence="6" type="primary">mreC_17</name>
    <name evidence="6" type="ORF">SDC9_165631</name>
</gene>
<evidence type="ECO:0000256" key="3">
    <source>
        <dbReference type="ARBA" id="ARBA00022960"/>
    </source>
</evidence>
<evidence type="ECO:0000313" key="6">
    <source>
        <dbReference type="EMBL" id="MPN18271.1"/>
    </source>
</evidence>
<dbReference type="GO" id="GO:0005886">
    <property type="term" value="C:plasma membrane"/>
    <property type="evidence" value="ECO:0007669"/>
    <property type="project" value="TreeGrafter"/>
</dbReference>
<dbReference type="Pfam" id="PF04085">
    <property type="entry name" value="MreC"/>
    <property type="match status" value="1"/>
</dbReference>
<keyword evidence="3" id="KW-0133">Cell shape</keyword>
<dbReference type="InterPro" id="IPR007221">
    <property type="entry name" value="MreC"/>
</dbReference>
<protein>
    <recommendedName>
        <fullName evidence="2">Cell shape-determining protein MreC</fullName>
    </recommendedName>
    <alternativeName>
        <fullName evidence="4">Cell shape protein MreC</fullName>
    </alternativeName>
</protein>
<dbReference type="InterPro" id="IPR042177">
    <property type="entry name" value="Cell/Rod_1"/>
</dbReference>
<dbReference type="InterPro" id="IPR055342">
    <property type="entry name" value="MreC_beta-barrel_core"/>
</dbReference>
<dbReference type="AlphaFoldDB" id="A0A645FUU0"/>
<reference evidence="6" key="1">
    <citation type="submission" date="2019-08" db="EMBL/GenBank/DDBJ databases">
        <authorList>
            <person name="Kucharzyk K."/>
            <person name="Murdoch R.W."/>
            <person name="Higgins S."/>
            <person name="Loffler F."/>
        </authorList>
    </citation>
    <scope>NUCLEOTIDE SEQUENCE</scope>
</reference>
<evidence type="ECO:0000259" key="5">
    <source>
        <dbReference type="Pfam" id="PF04085"/>
    </source>
</evidence>
<dbReference type="PANTHER" id="PTHR34138">
    <property type="entry name" value="CELL SHAPE-DETERMINING PROTEIN MREC"/>
    <property type="match status" value="1"/>
</dbReference>
<dbReference type="InterPro" id="IPR042175">
    <property type="entry name" value="Cell/Rod_MreC_2"/>
</dbReference>
<dbReference type="PANTHER" id="PTHR34138:SF1">
    <property type="entry name" value="CELL SHAPE-DETERMINING PROTEIN MREC"/>
    <property type="match status" value="1"/>
</dbReference>
<sequence>MDQDKYKSENEQYKEFLEFKEENPDIQMKPATVIGRDSQDYFYSFQIDVGRRHGISERDCVMTADGLVGVITDVSENYSKVTTIFDPSLNIGVFNSVTRETAVISGDAQLSVDGKVKLSYLPRDTEAKAGDYVITTGAGGQFPKDIIIGRIEELYLGESGISMSAVIKPTADIKNTKSVMVITNFLGKGDSE</sequence>
<comment type="similarity">
    <text evidence="1">Belongs to the MreC family.</text>
</comment>
<dbReference type="Gene3D" id="2.40.10.350">
    <property type="entry name" value="Rod shape-determining protein MreC, domain 2"/>
    <property type="match status" value="1"/>
</dbReference>
<evidence type="ECO:0000256" key="1">
    <source>
        <dbReference type="ARBA" id="ARBA00009369"/>
    </source>
</evidence>
<comment type="caution">
    <text evidence="6">The sequence shown here is derived from an EMBL/GenBank/DDBJ whole genome shotgun (WGS) entry which is preliminary data.</text>
</comment>